<gene>
    <name evidence="2" type="ORF">DWW89_10335</name>
</gene>
<dbReference type="EMBL" id="QRXR01000015">
    <property type="protein sequence ID" value="RGU23096.1"/>
    <property type="molecule type" value="Genomic_DNA"/>
</dbReference>
<keyword evidence="1" id="KW-0812">Transmembrane</keyword>
<sequence length="95" mass="11743">MAYMEKGCSREVLLVGYYNVLFYLMFRVGLDEYKKNILIERINSGEKMMMKDIYGWCKSHQVPFWTKFIYRRDFSVKANIWNLYSYCRFKWEMAR</sequence>
<evidence type="ECO:0000313" key="2">
    <source>
        <dbReference type="EMBL" id="RGU23096.1"/>
    </source>
</evidence>
<reference evidence="2 3" key="1">
    <citation type="submission" date="2018-08" db="EMBL/GenBank/DDBJ databases">
        <title>A genome reference for cultivated species of the human gut microbiota.</title>
        <authorList>
            <person name="Zou Y."/>
            <person name="Xue W."/>
            <person name="Luo G."/>
        </authorList>
    </citation>
    <scope>NUCLEOTIDE SEQUENCE [LARGE SCALE GENOMIC DNA]</scope>
    <source>
        <strain evidence="2 3">AF17-27</strain>
    </source>
</reference>
<evidence type="ECO:0000256" key="1">
    <source>
        <dbReference type="SAM" id="Phobius"/>
    </source>
</evidence>
<accession>A0A412RKM9</accession>
<protein>
    <submittedName>
        <fullName evidence="2">Uncharacterized protein</fullName>
    </submittedName>
</protein>
<evidence type="ECO:0000313" key="3">
    <source>
        <dbReference type="Proteomes" id="UP000283765"/>
    </source>
</evidence>
<keyword evidence="1" id="KW-1133">Transmembrane helix</keyword>
<name>A0A412RKM9_9FIRM</name>
<organism evidence="2 3">
    <name type="scientific">Agathobacter rectalis</name>
    <dbReference type="NCBI Taxonomy" id="39491"/>
    <lineage>
        <taxon>Bacteria</taxon>
        <taxon>Bacillati</taxon>
        <taxon>Bacillota</taxon>
        <taxon>Clostridia</taxon>
        <taxon>Lachnospirales</taxon>
        <taxon>Lachnospiraceae</taxon>
        <taxon>Agathobacter</taxon>
    </lineage>
</organism>
<dbReference type="Proteomes" id="UP000283765">
    <property type="component" value="Unassembled WGS sequence"/>
</dbReference>
<dbReference type="AlphaFoldDB" id="A0A412RKM9"/>
<proteinExistence type="predicted"/>
<comment type="caution">
    <text evidence="2">The sequence shown here is derived from an EMBL/GenBank/DDBJ whole genome shotgun (WGS) entry which is preliminary data.</text>
</comment>
<feature type="transmembrane region" description="Helical" evidence="1">
    <location>
        <begin position="12"/>
        <end position="30"/>
    </location>
</feature>
<keyword evidence="1" id="KW-0472">Membrane</keyword>